<evidence type="ECO:0000259" key="1">
    <source>
        <dbReference type="Pfam" id="PF04069"/>
    </source>
</evidence>
<dbReference type="GO" id="GO:0043190">
    <property type="term" value="C:ATP-binding cassette (ABC) transporter complex"/>
    <property type="evidence" value="ECO:0007669"/>
    <property type="project" value="InterPro"/>
</dbReference>
<protein>
    <recommendedName>
        <fullName evidence="1">ABC-type glycine betaine transport system substrate-binding domain-containing protein</fullName>
    </recommendedName>
</protein>
<organism evidence="2">
    <name type="scientific">marine metagenome</name>
    <dbReference type="NCBI Taxonomy" id="408172"/>
    <lineage>
        <taxon>unclassified sequences</taxon>
        <taxon>metagenomes</taxon>
        <taxon>ecological metagenomes</taxon>
    </lineage>
</organism>
<dbReference type="SUPFAM" id="SSF53850">
    <property type="entry name" value="Periplasmic binding protein-like II"/>
    <property type="match status" value="1"/>
</dbReference>
<dbReference type="Gene3D" id="3.40.190.10">
    <property type="entry name" value="Periplasmic binding protein-like II"/>
    <property type="match status" value="1"/>
</dbReference>
<evidence type="ECO:0000313" key="2">
    <source>
        <dbReference type="EMBL" id="SVA30410.1"/>
    </source>
</evidence>
<gene>
    <name evidence="2" type="ORF">METZ01_LOCUS83264</name>
</gene>
<reference evidence="2" key="1">
    <citation type="submission" date="2018-05" db="EMBL/GenBank/DDBJ databases">
        <authorList>
            <person name="Lanie J.A."/>
            <person name="Ng W.-L."/>
            <person name="Kazmierczak K.M."/>
            <person name="Andrzejewski T.M."/>
            <person name="Davidsen T.M."/>
            <person name="Wayne K.J."/>
            <person name="Tettelin H."/>
            <person name="Glass J.I."/>
            <person name="Rusch D."/>
            <person name="Podicherti R."/>
            <person name="Tsui H.-C.T."/>
            <person name="Winkler M.E."/>
        </authorList>
    </citation>
    <scope>NUCLEOTIDE SEQUENCE</scope>
</reference>
<sequence>MSLDKLKLQTNQSFLKRVFQRTLMALIAVTASMAISTTSFAACGSLTMAEMNWASAELMAHVDKIILEKGYGCDVELVAGATMPTFTSMNEKGQPDVAAELWANAVRDPLKKAVDEGRLHIASPAPITGLGEGWWIPPHTAKKYPQLKTALDIMKRPDLFPHKEDPSKGAFVGCPAGWGCQLANANLFRAFEMEKKGWVLVDPGSAAGLDGSMAKAVERGENWFGYYWSPTSMIGKYKMVPVDFGVPFAGSDNWDGCIVKPEQECANPMPSAWTKSVVNTVITDRFKKAGGTAAHYLSQRVYPGAIMNGMLVYMADNQAGGDDAAIEFLQKHEDVWTNWVSSDVASKVKASL</sequence>
<dbReference type="Pfam" id="PF04069">
    <property type="entry name" value="OpuAC"/>
    <property type="match status" value="1"/>
</dbReference>
<accession>A0A381UQR6</accession>
<dbReference type="CDD" id="cd13641">
    <property type="entry name" value="PBP2_HisX_like"/>
    <property type="match status" value="1"/>
</dbReference>
<name>A0A381UQR6_9ZZZZ</name>
<feature type="domain" description="ABC-type glycine betaine transport system substrate-binding" evidence="1">
    <location>
        <begin position="45"/>
        <end position="331"/>
    </location>
</feature>
<dbReference type="EMBL" id="UINC01006921">
    <property type="protein sequence ID" value="SVA30410.1"/>
    <property type="molecule type" value="Genomic_DNA"/>
</dbReference>
<dbReference type="InterPro" id="IPR007210">
    <property type="entry name" value="ABC_Gly_betaine_transp_sub-bd"/>
</dbReference>
<dbReference type="Gene3D" id="3.40.190.100">
    <property type="entry name" value="Glycine betaine-binding periplasmic protein, domain 2"/>
    <property type="match status" value="1"/>
</dbReference>
<dbReference type="GO" id="GO:0022857">
    <property type="term" value="F:transmembrane transporter activity"/>
    <property type="evidence" value="ECO:0007669"/>
    <property type="project" value="InterPro"/>
</dbReference>
<proteinExistence type="predicted"/>
<dbReference type="AlphaFoldDB" id="A0A381UQR6"/>